<evidence type="ECO:0000256" key="4">
    <source>
        <dbReference type="SAM" id="MobiDB-lite"/>
    </source>
</evidence>
<feature type="compositionally biased region" description="Basic and acidic residues" evidence="4">
    <location>
        <begin position="269"/>
        <end position="286"/>
    </location>
</feature>
<feature type="active site" description="Nucleophile" evidence="1">
    <location>
        <position position="450"/>
    </location>
</feature>
<feature type="region of interest" description="Disordered" evidence="4">
    <location>
        <begin position="638"/>
        <end position="696"/>
    </location>
</feature>
<dbReference type="CDD" id="cd04514">
    <property type="entry name" value="Taspase1_like"/>
    <property type="match status" value="2"/>
</dbReference>
<dbReference type="InterPro" id="IPR029055">
    <property type="entry name" value="Ntn_hydrolases_N"/>
</dbReference>
<dbReference type="Pfam" id="PF01112">
    <property type="entry name" value="Asparaginase_2"/>
    <property type="match status" value="2"/>
</dbReference>
<dbReference type="GO" id="GO:0004298">
    <property type="term" value="F:threonine-type endopeptidase activity"/>
    <property type="evidence" value="ECO:0007669"/>
    <property type="project" value="InterPro"/>
</dbReference>
<feature type="region of interest" description="Disordered" evidence="4">
    <location>
        <begin position="254"/>
        <end position="427"/>
    </location>
</feature>
<reference evidence="6" key="1">
    <citation type="submission" date="2017-03" db="EMBL/GenBank/DDBJ databases">
        <authorList>
            <person name="Sharma R."/>
            <person name="Thines M."/>
        </authorList>
    </citation>
    <scope>NUCLEOTIDE SEQUENCE [LARGE SCALE GENOMIC DNA]</scope>
</reference>
<feature type="compositionally biased region" description="Polar residues" evidence="4">
    <location>
        <begin position="397"/>
        <end position="406"/>
    </location>
</feature>
<dbReference type="InterPro" id="IPR000246">
    <property type="entry name" value="Peptidase_T2"/>
</dbReference>
<organism evidence="5 6">
    <name type="scientific">Lasallia pustulata</name>
    <dbReference type="NCBI Taxonomy" id="136370"/>
    <lineage>
        <taxon>Eukaryota</taxon>
        <taxon>Fungi</taxon>
        <taxon>Dikarya</taxon>
        <taxon>Ascomycota</taxon>
        <taxon>Pezizomycotina</taxon>
        <taxon>Lecanoromycetes</taxon>
        <taxon>OSLEUM clade</taxon>
        <taxon>Umbilicariomycetidae</taxon>
        <taxon>Umbilicariales</taxon>
        <taxon>Umbilicariaceae</taxon>
        <taxon>Lasallia</taxon>
    </lineage>
</organism>
<dbReference type="GO" id="GO:0051604">
    <property type="term" value="P:protein maturation"/>
    <property type="evidence" value="ECO:0007669"/>
    <property type="project" value="TreeGrafter"/>
</dbReference>
<keyword evidence="6" id="KW-1185">Reference proteome</keyword>
<feature type="coiled-coil region" evidence="3">
    <location>
        <begin position="25"/>
        <end position="52"/>
    </location>
</feature>
<name>A0A1W5D004_9LECA</name>
<keyword evidence="3" id="KW-0175">Coiled coil</keyword>
<feature type="compositionally biased region" description="Basic and acidic residues" evidence="4">
    <location>
        <begin position="315"/>
        <end position="327"/>
    </location>
</feature>
<dbReference type="GO" id="GO:0005737">
    <property type="term" value="C:cytoplasm"/>
    <property type="evidence" value="ECO:0007669"/>
    <property type="project" value="TreeGrafter"/>
</dbReference>
<feature type="compositionally biased region" description="Polar residues" evidence="4">
    <location>
        <begin position="302"/>
        <end position="311"/>
    </location>
</feature>
<evidence type="ECO:0000256" key="3">
    <source>
        <dbReference type="SAM" id="Coils"/>
    </source>
</evidence>
<proteinExistence type="predicted"/>
<sequence length="696" mass="74752">MTAAVDDWQASTEPRERDLRVTGKVHLFQSNLDRVRRQLQKLRSRIATSSSEDAVSTIFQVDQMRLALDGSIDLSTRTMPHHRRRLGGDICAIFIHAGAGYHSVQNEEVHLRACADAAKSAMTFLNNGGEAVDAVEIAIKVLEDREITNAGYGSNLAMDGTVECDATIVDHYGRSGAVGAISQVRNPIHVARLVLDQSTKPMSLRRVPPNLLVGQGATEFAFEQDVPVLPHDALISAAAKERWLKWRADLTKVEAGGGNESSPEPSSQKPEEHEQRGKQNESDPHESTLQSIWNEGQPMSPLPQSKTTSMDLSIDGEKNDSSRRPESLYEPTADTSIGTTQANAGEEKPLGSCRDRGATTPTQFRTPSPLVPPCKPQHGTDGHENSYGESSDDDNCSIDTDPQWTGTMKPLSGLSGGSSTSMGDTPMQYLPMDPPNDPQAPGRVDCVTDTVGAIAVDCFGNIAAGSSSGGIGMKHRGRTGPAALVGIGSAVIPVEPEDSDKVSVATVTSGTGEHMATTMAAATCASRLYYSNRKTKQGGSEQTTEEHAIKAFVERDFMNHPSVKNSHSAGAIGVMGVKKTVNGVWLHFAHNTDSFAVASMHSDEKVPVLVMSRSKGNNSIASGGRSMRYTRLSWARPADTWPANPDDKPVHGPSDQPAKRQKTKAEERPHSRRISIGQVQPLFSSSTYSGKSSVCS</sequence>
<feature type="compositionally biased region" description="Polar residues" evidence="4">
    <location>
        <begin position="333"/>
        <end position="343"/>
    </location>
</feature>
<dbReference type="SUPFAM" id="SSF56235">
    <property type="entry name" value="N-terminal nucleophile aminohydrolases (Ntn hydrolases)"/>
    <property type="match status" value="1"/>
</dbReference>
<dbReference type="AlphaFoldDB" id="A0A1W5D004"/>
<dbReference type="PANTHER" id="PTHR10188:SF8">
    <property type="entry name" value="THREONINE ASPARTASE 1"/>
    <property type="match status" value="1"/>
</dbReference>
<dbReference type="FunFam" id="3.60.20.30:FF:000007">
    <property type="entry name" value="Similar to threonine aspartase"/>
    <property type="match status" value="1"/>
</dbReference>
<evidence type="ECO:0000256" key="2">
    <source>
        <dbReference type="PIRSR" id="PIRSR600246-3"/>
    </source>
</evidence>
<protein>
    <submittedName>
        <fullName evidence="5">Peptidase T2, asparaginase 2</fullName>
    </submittedName>
</protein>
<dbReference type="Gene3D" id="3.60.20.30">
    <property type="entry name" value="(Glycosyl)asparaginase"/>
    <property type="match status" value="1"/>
</dbReference>
<evidence type="ECO:0000256" key="1">
    <source>
        <dbReference type="PIRSR" id="PIRSR600246-1"/>
    </source>
</evidence>
<evidence type="ECO:0000313" key="6">
    <source>
        <dbReference type="Proteomes" id="UP000192927"/>
    </source>
</evidence>
<feature type="compositionally biased region" description="Basic and acidic residues" evidence="4">
    <location>
        <begin position="345"/>
        <end position="357"/>
    </location>
</feature>
<dbReference type="EMBL" id="FWEW01001088">
    <property type="protein sequence ID" value="SLM36468.1"/>
    <property type="molecule type" value="Genomic_DNA"/>
</dbReference>
<feature type="compositionally biased region" description="Low complexity" evidence="4">
    <location>
        <begin position="410"/>
        <end position="427"/>
    </location>
</feature>
<dbReference type="InterPro" id="IPR037464">
    <property type="entry name" value="Taspase1"/>
</dbReference>
<feature type="site" description="Cleavage; by autolysis" evidence="2">
    <location>
        <begin position="449"/>
        <end position="450"/>
    </location>
</feature>
<dbReference type="Proteomes" id="UP000192927">
    <property type="component" value="Unassembled WGS sequence"/>
</dbReference>
<evidence type="ECO:0000313" key="5">
    <source>
        <dbReference type="EMBL" id="SLM36468.1"/>
    </source>
</evidence>
<accession>A0A1W5D004</accession>
<dbReference type="PANTHER" id="PTHR10188">
    <property type="entry name" value="L-ASPARAGINASE"/>
    <property type="match status" value="1"/>
</dbReference>
<feature type="compositionally biased region" description="Polar residues" evidence="4">
    <location>
        <begin position="677"/>
        <end position="696"/>
    </location>
</feature>